<dbReference type="EMBL" id="KY052823">
    <property type="protein sequence ID" value="ASF00230.1"/>
    <property type="molecule type" value="Genomic_DNA"/>
</dbReference>
<proteinExistence type="predicted"/>
<reference evidence="1" key="1">
    <citation type="submission" date="2016-10" db="EMBL/GenBank/DDBJ databases">
        <authorList>
            <person name="Varghese N."/>
        </authorList>
    </citation>
    <scope>NUCLEOTIDE SEQUENCE</scope>
</reference>
<dbReference type="InterPro" id="IPR021739">
    <property type="entry name" value="SaV-like"/>
</dbReference>
<name>A0A218MLR8_9VIRU</name>
<evidence type="ECO:0000313" key="1">
    <source>
        <dbReference type="EMBL" id="ASF00230.1"/>
    </source>
</evidence>
<accession>A0A218MLR8</accession>
<reference evidence="1" key="2">
    <citation type="journal article" date="2017" name="Nat. Commun.">
        <title>Single-virus genomics reveals hidden cosmopolitan and abundant viruses.</title>
        <authorList>
            <person name="Martinez-Hernandez F."/>
            <person name="Fornas O."/>
            <person name="Lluesma Gomez M."/>
            <person name="Bolduc B."/>
            <person name="de la Cruz Pena M.J."/>
            <person name="Martinez J.M."/>
            <person name="Anton J."/>
            <person name="Gasol J.M."/>
            <person name="Rosselli R."/>
            <person name="Rodriguez-Valera F."/>
            <person name="Sullivan M.B."/>
            <person name="Acinas S.G."/>
            <person name="Martinez-Garcia M."/>
        </authorList>
    </citation>
    <scope>NUCLEOTIDE SEQUENCE</scope>
</reference>
<evidence type="ECO:0008006" key="2">
    <source>
        <dbReference type="Google" id="ProtNLM"/>
    </source>
</evidence>
<dbReference type="Pfam" id="PF11753">
    <property type="entry name" value="DUF3310"/>
    <property type="match status" value="1"/>
</dbReference>
<sequence>MVKSKRVYEKRIDHGHDMSYENEITYDSVNAPAHYLHGRKETIDVITDCMTNDEFHGYLKGNILKYVSRYKFKGEPLEDLQKAHWYLNRLIKEVSNGAS</sequence>
<protein>
    <recommendedName>
        <fullName evidence="2">DUF3310 domain-containing protein</fullName>
    </recommendedName>
</protein>
<organism evidence="1">
    <name type="scientific">uncultured virus</name>
    <dbReference type="NCBI Taxonomy" id="340016"/>
    <lineage>
        <taxon>Viruses</taxon>
        <taxon>environmental samples</taxon>
    </lineage>
</organism>